<sequence>MPKLKRYARYLTKDEDQASDLFQETYGRAHSKRHLFNDEYQIEQWLFPIMKNIWINQIKRRQNELLSQSELERDNIQSNVCVAKEIEHRSLLNRVHSVLQNLPQKDQEVLEQIVSFGHSYEEAARSLSVPIGTVMSRLSRARKRLKEKLQLGEEFIFMFIPPVFYSSAEEITDLDNVRSGTDTQSNQKKYGDNLSSASLETSSKRKTLLRRSDLYRFLHKSRQKSTDTNSYDYQLMASFVILGVDGMFESLPSVQDPQELTFINQLLAEETSRDDTTRNEEASSRFNVQERDDNSSHLDLLDDEAEYQLDYAVDEAISNRFLLAEDVPSKENGDQGDGNYSQKWGSIIELLNTQGILDHSDLLNSNLVHSTTDDRDGQDYHSADAKTSIIPLSDILGFSISPVTPDPTTSTAVSPDDYLVITHSGGGTIIETVTDPDPTLLI</sequence>
<comment type="caution">
    <text evidence="8">The sequence shown here is derived from an EMBL/GenBank/DDBJ whole genome shotgun (WGS) entry which is preliminary data.</text>
</comment>
<feature type="region of interest" description="Disordered" evidence="5">
    <location>
        <begin position="176"/>
        <end position="197"/>
    </location>
</feature>
<evidence type="ECO:0000259" key="7">
    <source>
        <dbReference type="Pfam" id="PF08281"/>
    </source>
</evidence>
<dbReference type="SUPFAM" id="SSF88659">
    <property type="entry name" value="Sigma3 and sigma4 domains of RNA polymerase sigma factors"/>
    <property type="match status" value="1"/>
</dbReference>
<protein>
    <submittedName>
        <fullName evidence="8">RNA polymerase sigma factor</fullName>
    </submittedName>
</protein>
<dbReference type="InterPro" id="IPR013249">
    <property type="entry name" value="RNA_pol_sigma70_r4_t2"/>
</dbReference>
<dbReference type="InterPro" id="IPR013325">
    <property type="entry name" value="RNA_pol_sigma_r2"/>
</dbReference>
<dbReference type="EMBL" id="JBHUII010000004">
    <property type="protein sequence ID" value="MFD2205445.1"/>
    <property type="molecule type" value="Genomic_DNA"/>
</dbReference>
<feature type="domain" description="RNA polymerase sigma factor 70 region 4 type 2" evidence="7">
    <location>
        <begin position="93"/>
        <end position="145"/>
    </location>
</feature>
<name>A0ABW5BL78_9PROT</name>
<comment type="similarity">
    <text evidence="1">Belongs to the sigma-70 factor family. ECF subfamily.</text>
</comment>
<evidence type="ECO:0000313" key="8">
    <source>
        <dbReference type="EMBL" id="MFD2205445.1"/>
    </source>
</evidence>
<keyword evidence="3" id="KW-0731">Sigma factor</keyword>
<feature type="domain" description="RNA polymerase sigma-70 region 2" evidence="6">
    <location>
        <begin position="2"/>
        <end position="62"/>
    </location>
</feature>
<feature type="region of interest" description="Disordered" evidence="5">
    <location>
        <begin position="271"/>
        <end position="295"/>
    </location>
</feature>
<evidence type="ECO:0000256" key="5">
    <source>
        <dbReference type="SAM" id="MobiDB-lite"/>
    </source>
</evidence>
<dbReference type="Gene3D" id="1.10.1740.10">
    <property type="match status" value="1"/>
</dbReference>
<dbReference type="PANTHER" id="PTHR43133">
    <property type="entry name" value="RNA POLYMERASE ECF-TYPE SIGMA FACTO"/>
    <property type="match status" value="1"/>
</dbReference>
<keyword evidence="2" id="KW-0805">Transcription regulation</keyword>
<dbReference type="InterPro" id="IPR014284">
    <property type="entry name" value="RNA_pol_sigma-70_dom"/>
</dbReference>
<dbReference type="SUPFAM" id="SSF88946">
    <property type="entry name" value="Sigma2 domain of RNA polymerase sigma factors"/>
    <property type="match status" value="1"/>
</dbReference>
<evidence type="ECO:0000259" key="6">
    <source>
        <dbReference type="Pfam" id="PF04542"/>
    </source>
</evidence>
<evidence type="ECO:0000256" key="3">
    <source>
        <dbReference type="ARBA" id="ARBA00023082"/>
    </source>
</evidence>
<feature type="compositionally biased region" description="Polar residues" evidence="5">
    <location>
        <begin position="178"/>
        <end position="197"/>
    </location>
</feature>
<dbReference type="InterPro" id="IPR013324">
    <property type="entry name" value="RNA_pol_sigma_r3/r4-like"/>
</dbReference>
<evidence type="ECO:0000256" key="4">
    <source>
        <dbReference type="ARBA" id="ARBA00023163"/>
    </source>
</evidence>
<dbReference type="Proteomes" id="UP001597294">
    <property type="component" value="Unassembled WGS sequence"/>
</dbReference>
<proteinExistence type="inferred from homology"/>
<evidence type="ECO:0000256" key="1">
    <source>
        <dbReference type="ARBA" id="ARBA00010641"/>
    </source>
</evidence>
<gene>
    <name evidence="8" type="ORF">ACFSKO_07480</name>
</gene>
<dbReference type="Gene3D" id="1.10.10.10">
    <property type="entry name" value="Winged helix-like DNA-binding domain superfamily/Winged helix DNA-binding domain"/>
    <property type="match status" value="1"/>
</dbReference>
<dbReference type="InterPro" id="IPR036388">
    <property type="entry name" value="WH-like_DNA-bd_sf"/>
</dbReference>
<evidence type="ECO:0000313" key="9">
    <source>
        <dbReference type="Proteomes" id="UP001597294"/>
    </source>
</evidence>
<dbReference type="RefSeq" id="WP_380250061.1">
    <property type="nucleotide sequence ID" value="NZ_JBHUII010000004.1"/>
</dbReference>
<organism evidence="8 9">
    <name type="scientific">Kiloniella antarctica</name>
    <dbReference type="NCBI Taxonomy" id="1550907"/>
    <lineage>
        <taxon>Bacteria</taxon>
        <taxon>Pseudomonadati</taxon>
        <taxon>Pseudomonadota</taxon>
        <taxon>Alphaproteobacteria</taxon>
        <taxon>Rhodospirillales</taxon>
        <taxon>Kiloniellaceae</taxon>
        <taxon>Kiloniella</taxon>
    </lineage>
</organism>
<dbReference type="CDD" id="cd06171">
    <property type="entry name" value="Sigma70_r4"/>
    <property type="match status" value="1"/>
</dbReference>
<evidence type="ECO:0000256" key="2">
    <source>
        <dbReference type="ARBA" id="ARBA00023015"/>
    </source>
</evidence>
<dbReference type="Pfam" id="PF08281">
    <property type="entry name" value="Sigma70_r4_2"/>
    <property type="match status" value="1"/>
</dbReference>
<reference evidence="9" key="1">
    <citation type="journal article" date="2019" name="Int. J. Syst. Evol. Microbiol.">
        <title>The Global Catalogue of Microorganisms (GCM) 10K type strain sequencing project: providing services to taxonomists for standard genome sequencing and annotation.</title>
        <authorList>
            <consortium name="The Broad Institute Genomics Platform"/>
            <consortium name="The Broad Institute Genome Sequencing Center for Infectious Disease"/>
            <person name="Wu L."/>
            <person name="Ma J."/>
        </authorList>
    </citation>
    <scope>NUCLEOTIDE SEQUENCE [LARGE SCALE GENOMIC DNA]</scope>
    <source>
        <strain evidence="9">CGMCC 4.7192</strain>
    </source>
</reference>
<accession>A0ABW5BL78</accession>
<keyword evidence="4" id="KW-0804">Transcription</keyword>
<dbReference type="Pfam" id="PF04542">
    <property type="entry name" value="Sigma70_r2"/>
    <property type="match status" value="1"/>
</dbReference>
<dbReference type="InterPro" id="IPR007627">
    <property type="entry name" value="RNA_pol_sigma70_r2"/>
</dbReference>
<dbReference type="InterPro" id="IPR039425">
    <property type="entry name" value="RNA_pol_sigma-70-like"/>
</dbReference>
<dbReference type="PANTHER" id="PTHR43133:SF25">
    <property type="entry name" value="RNA POLYMERASE SIGMA FACTOR RFAY-RELATED"/>
    <property type="match status" value="1"/>
</dbReference>
<dbReference type="NCBIfam" id="TIGR02937">
    <property type="entry name" value="sigma70-ECF"/>
    <property type="match status" value="1"/>
</dbReference>
<keyword evidence="9" id="KW-1185">Reference proteome</keyword>